<feature type="binding site" evidence="13">
    <location>
        <position position="41"/>
    </location>
    <ligand>
        <name>substrate</name>
    </ligand>
</feature>
<dbReference type="PANTHER" id="PTHR21485">
    <property type="entry name" value="HAD SUPERFAMILY MEMBERS CMAS AND KDSC"/>
    <property type="match status" value="1"/>
</dbReference>
<feature type="binding site" evidence="13">
    <location>
        <position position="39"/>
    </location>
    <ligand>
        <name>Mg(2+)</name>
        <dbReference type="ChEBI" id="CHEBI:18420"/>
    </ligand>
</feature>
<dbReference type="EC" id="3.1.3.45" evidence="5 12"/>
<dbReference type="CDD" id="cd01630">
    <property type="entry name" value="HAD_KDO-like"/>
    <property type="match status" value="1"/>
</dbReference>
<dbReference type="GO" id="GO:0008781">
    <property type="term" value="F:N-acylneuraminate cytidylyltransferase activity"/>
    <property type="evidence" value="ECO:0007669"/>
    <property type="project" value="TreeGrafter"/>
</dbReference>
<dbReference type="InterPro" id="IPR010023">
    <property type="entry name" value="KdsC_fam"/>
</dbReference>
<evidence type="ECO:0000313" key="14">
    <source>
        <dbReference type="EMBL" id="VFK78201.1"/>
    </source>
</evidence>
<comment type="similarity">
    <text evidence="3 12">Belongs to the KdsC family.</text>
</comment>
<dbReference type="SUPFAM" id="SSF56784">
    <property type="entry name" value="HAD-like"/>
    <property type="match status" value="1"/>
</dbReference>
<evidence type="ECO:0000256" key="10">
    <source>
        <dbReference type="ARBA" id="ARBA00022985"/>
    </source>
</evidence>
<comment type="subunit">
    <text evidence="4 12">Homotetramer.</text>
</comment>
<evidence type="ECO:0000256" key="11">
    <source>
        <dbReference type="ARBA" id="ARBA00031051"/>
    </source>
</evidence>
<gene>
    <name evidence="14" type="ORF">BECKSD772D_GA0070982_100913</name>
</gene>
<dbReference type="SFLD" id="SFLDG01136">
    <property type="entry name" value="C1.6:_Phosphoserine_Phosphatas"/>
    <property type="match status" value="1"/>
</dbReference>
<dbReference type="InterPro" id="IPR006549">
    <property type="entry name" value="HAD-SF_hydro_IIIA"/>
</dbReference>
<dbReference type="InterPro" id="IPR036412">
    <property type="entry name" value="HAD-like_sf"/>
</dbReference>
<accession>A0A451BIU3</accession>
<keyword evidence="10 12" id="KW-0448">Lipopolysaccharide biosynthesis</keyword>
<dbReference type="EMBL" id="CAADHB010000009">
    <property type="protein sequence ID" value="VFK78201.1"/>
    <property type="molecule type" value="Genomic_DNA"/>
</dbReference>
<dbReference type="PIRSF" id="PIRSF006118">
    <property type="entry name" value="KDO8-P_Ptase"/>
    <property type="match status" value="1"/>
</dbReference>
<dbReference type="GO" id="GO:0046872">
    <property type="term" value="F:metal ion binding"/>
    <property type="evidence" value="ECO:0007669"/>
    <property type="project" value="UniProtKB-UniRule"/>
</dbReference>
<dbReference type="AlphaFoldDB" id="A0A451BIU3"/>
<dbReference type="SFLD" id="SFLDS00003">
    <property type="entry name" value="Haloacid_Dehalogenase"/>
    <property type="match status" value="1"/>
</dbReference>
<evidence type="ECO:0000256" key="2">
    <source>
        <dbReference type="ARBA" id="ARBA00001946"/>
    </source>
</evidence>
<sequence>MNLSPENLPSGDNMTLDASALAPREILDRAANIKIVVFDVDGVLTDGSLYLDDHGNEYKAFHARDGHGMKMLMESGVEIGVISGRNSSVVARRMAELGITHVYQGCREKRPVFEALLKRLGLARTDAAYVGDDIVDLPAMLHAHLAISVADAHLLVQRHAHWLTPNRGGRGAARDACEMIMSARGTLSHRFGTCLG</sequence>
<evidence type="ECO:0000256" key="8">
    <source>
        <dbReference type="ARBA" id="ARBA00022801"/>
    </source>
</evidence>
<dbReference type="GO" id="GO:0019143">
    <property type="term" value="F:3-deoxy-manno-octulosonate-8-phosphatase activity"/>
    <property type="evidence" value="ECO:0007669"/>
    <property type="project" value="UniProtKB-UniRule"/>
</dbReference>
<evidence type="ECO:0000256" key="6">
    <source>
        <dbReference type="ARBA" id="ARBA00020092"/>
    </source>
</evidence>
<proteinExistence type="inferred from homology"/>
<evidence type="ECO:0000256" key="13">
    <source>
        <dbReference type="PIRSR" id="PIRSR006118-2"/>
    </source>
</evidence>
<dbReference type="SFLD" id="SFLDG01138">
    <property type="entry name" value="C1.6.2:_Deoxy-d-mannose-octulo"/>
    <property type="match status" value="1"/>
</dbReference>
<keyword evidence="7 12" id="KW-0479">Metal-binding</keyword>
<dbReference type="NCBIfam" id="TIGR01670">
    <property type="entry name" value="KdsC-phosphatas"/>
    <property type="match status" value="1"/>
</dbReference>
<evidence type="ECO:0000256" key="7">
    <source>
        <dbReference type="ARBA" id="ARBA00022723"/>
    </source>
</evidence>
<dbReference type="InterPro" id="IPR050793">
    <property type="entry name" value="CMP-NeuNAc_synthase"/>
</dbReference>
<keyword evidence="8 12" id="KW-0378">Hydrolase</keyword>
<dbReference type="InterPro" id="IPR023214">
    <property type="entry name" value="HAD_sf"/>
</dbReference>
<comment type="catalytic activity">
    <reaction evidence="1 12">
        <text>3-deoxy-alpha-D-manno-2-octulosonate-8-phosphate + H2O = 3-deoxy-alpha-D-manno-oct-2-ulosonate + phosphate</text>
        <dbReference type="Rhea" id="RHEA:11500"/>
        <dbReference type="ChEBI" id="CHEBI:15377"/>
        <dbReference type="ChEBI" id="CHEBI:43474"/>
        <dbReference type="ChEBI" id="CHEBI:85985"/>
        <dbReference type="ChEBI" id="CHEBI:85986"/>
        <dbReference type="EC" id="3.1.3.45"/>
    </reaction>
</comment>
<name>A0A451BIU3_9GAMM</name>
<feature type="binding site" evidence="13">
    <location>
        <position position="132"/>
    </location>
    <ligand>
        <name>Mg(2+)</name>
        <dbReference type="ChEBI" id="CHEBI:18420"/>
    </ligand>
</feature>
<dbReference type="PANTHER" id="PTHR21485:SF6">
    <property type="entry name" value="N-ACYLNEURAMINATE CYTIDYLYLTRANSFERASE-RELATED"/>
    <property type="match status" value="1"/>
</dbReference>
<keyword evidence="9 12" id="KW-0460">Magnesium</keyword>
<dbReference type="Pfam" id="PF00702">
    <property type="entry name" value="Hydrolase"/>
    <property type="match status" value="1"/>
</dbReference>
<dbReference type="FunFam" id="3.40.50.1000:FF:000029">
    <property type="entry name" value="3-deoxy-D-manno-octulosonate 8-phosphate phosphatase KdsC"/>
    <property type="match status" value="1"/>
</dbReference>
<evidence type="ECO:0000256" key="3">
    <source>
        <dbReference type="ARBA" id="ARBA00005893"/>
    </source>
</evidence>
<evidence type="ECO:0000256" key="9">
    <source>
        <dbReference type="ARBA" id="ARBA00022842"/>
    </source>
</evidence>
<comment type="cofactor">
    <cofactor evidence="2 12 13">
        <name>Mg(2+)</name>
        <dbReference type="ChEBI" id="CHEBI:18420"/>
    </cofactor>
</comment>
<dbReference type="GO" id="GO:0009103">
    <property type="term" value="P:lipopolysaccharide biosynthetic process"/>
    <property type="evidence" value="ECO:0007669"/>
    <property type="project" value="UniProtKB-UniRule"/>
</dbReference>
<evidence type="ECO:0000256" key="4">
    <source>
        <dbReference type="ARBA" id="ARBA00011881"/>
    </source>
</evidence>
<reference evidence="14" key="1">
    <citation type="submission" date="2019-02" db="EMBL/GenBank/DDBJ databases">
        <authorList>
            <person name="Gruber-Vodicka R. H."/>
            <person name="Seah K. B. B."/>
        </authorList>
    </citation>
    <scope>NUCLEOTIDE SEQUENCE</scope>
    <source>
        <strain evidence="14">BECK_S127</strain>
    </source>
</reference>
<protein>
    <recommendedName>
        <fullName evidence="6 12">3-deoxy-D-manno-octulosonate 8-phosphate phosphatase KdsC</fullName>
        <ecNumber evidence="5 12">3.1.3.45</ecNumber>
    </recommendedName>
    <alternativeName>
        <fullName evidence="11 12">KDO 8-P phosphatase</fullName>
    </alternativeName>
</protein>
<dbReference type="Gene3D" id="3.40.50.1000">
    <property type="entry name" value="HAD superfamily/HAD-like"/>
    <property type="match status" value="1"/>
</dbReference>
<organism evidence="14">
    <name type="scientific">Candidatus Kentrum sp. SD</name>
    <dbReference type="NCBI Taxonomy" id="2126332"/>
    <lineage>
        <taxon>Bacteria</taxon>
        <taxon>Pseudomonadati</taxon>
        <taxon>Pseudomonadota</taxon>
        <taxon>Gammaproteobacteria</taxon>
        <taxon>Candidatus Kentrum</taxon>
    </lineage>
</organism>
<evidence type="ECO:0000256" key="5">
    <source>
        <dbReference type="ARBA" id="ARBA00013066"/>
    </source>
</evidence>
<evidence type="ECO:0000256" key="12">
    <source>
        <dbReference type="PIRNR" id="PIRNR006118"/>
    </source>
</evidence>
<evidence type="ECO:0000256" key="1">
    <source>
        <dbReference type="ARBA" id="ARBA00000898"/>
    </source>
</evidence>
<dbReference type="NCBIfam" id="TIGR01662">
    <property type="entry name" value="HAD-SF-IIIA"/>
    <property type="match status" value="1"/>
</dbReference>
<comment type="function">
    <text evidence="12">Catalyzes the hydrolysis of 3-deoxy-D-manno-octulosonate 8-phosphate (KDO 8-P) to 3-deoxy-D-manno-octulosonate (KDO) and inorganic phosphate.</text>
</comment>